<evidence type="ECO:0000313" key="7">
    <source>
        <dbReference type="EMBL" id="KZL92329.1"/>
    </source>
</evidence>
<proteinExistence type="predicted"/>
<gene>
    <name evidence="7" type="primary">cheR2_2</name>
    <name evidence="7" type="ORF">CLMAG_21380</name>
</gene>
<comment type="caution">
    <text evidence="7">The sequence shown here is derived from an EMBL/GenBank/DDBJ whole genome shotgun (WGS) entry which is preliminary data.</text>
</comment>
<sequence length="271" mass="31757">MNNINLQQLAEYIYEFCGIDYLKNLPSLESKIANRLKELGLSLWEYCGYVKVEEKERDILIELITVNETYFFREENLLNELQTVIFPKFKERIKERPLRIWCAACSSGEEPYTLGMLINETSLFSQGSVEIIASDINKKVLRKAEKALYYKKSLSFRKMPEGMTEKYFEEEGEYYRVKDEVRKIVKFKHLNMFNKNVGSEIGKVDIILSRNVLIYFDIEAIKKVVKTFNDILNIPGYLFLGHAETITSINPGFETIYTPSIFYYKKGENQV</sequence>
<feature type="domain" description="CheR-type methyltransferase" evidence="6">
    <location>
        <begin position="1"/>
        <end position="269"/>
    </location>
</feature>
<dbReference type="Gene3D" id="3.40.50.150">
    <property type="entry name" value="Vaccinia Virus protein VP39"/>
    <property type="match status" value="1"/>
</dbReference>
<keyword evidence="3 7" id="KW-0489">Methyltransferase</keyword>
<dbReference type="Proteomes" id="UP000076603">
    <property type="component" value="Unassembled WGS sequence"/>
</dbReference>
<protein>
    <recommendedName>
        <fullName evidence="2">protein-glutamate O-methyltransferase</fullName>
        <ecNumber evidence="2">2.1.1.80</ecNumber>
    </recommendedName>
</protein>
<dbReference type="Pfam" id="PF01739">
    <property type="entry name" value="CheR"/>
    <property type="match status" value="1"/>
</dbReference>
<accession>A0A162T7K6</accession>
<dbReference type="PATRIC" id="fig|1121326.3.peg.2129"/>
<comment type="catalytic activity">
    <reaction evidence="1">
        <text>L-glutamyl-[protein] + S-adenosyl-L-methionine = [protein]-L-glutamate 5-O-methyl ester + S-adenosyl-L-homocysteine</text>
        <dbReference type="Rhea" id="RHEA:24452"/>
        <dbReference type="Rhea" id="RHEA-COMP:10208"/>
        <dbReference type="Rhea" id="RHEA-COMP:10311"/>
        <dbReference type="ChEBI" id="CHEBI:29973"/>
        <dbReference type="ChEBI" id="CHEBI:57856"/>
        <dbReference type="ChEBI" id="CHEBI:59789"/>
        <dbReference type="ChEBI" id="CHEBI:82795"/>
        <dbReference type="EC" id="2.1.1.80"/>
    </reaction>
</comment>
<evidence type="ECO:0000256" key="3">
    <source>
        <dbReference type="ARBA" id="ARBA00022603"/>
    </source>
</evidence>
<dbReference type="PROSITE" id="PS50123">
    <property type="entry name" value="CHER"/>
    <property type="match status" value="1"/>
</dbReference>
<dbReference type="SUPFAM" id="SSF53335">
    <property type="entry name" value="S-adenosyl-L-methionine-dependent methyltransferases"/>
    <property type="match status" value="1"/>
</dbReference>
<evidence type="ECO:0000259" key="6">
    <source>
        <dbReference type="PROSITE" id="PS50123"/>
    </source>
</evidence>
<dbReference type="InterPro" id="IPR050903">
    <property type="entry name" value="Bact_Chemotaxis_MeTrfase"/>
</dbReference>
<evidence type="ECO:0000313" key="8">
    <source>
        <dbReference type="Proteomes" id="UP000076603"/>
    </source>
</evidence>
<name>A0A162T7K6_9CLOT</name>
<evidence type="ECO:0000256" key="4">
    <source>
        <dbReference type="ARBA" id="ARBA00022679"/>
    </source>
</evidence>
<dbReference type="PRINTS" id="PR00996">
    <property type="entry name" value="CHERMTFRASE"/>
</dbReference>
<dbReference type="PANTHER" id="PTHR24422">
    <property type="entry name" value="CHEMOTAXIS PROTEIN METHYLTRANSFERASE"/>
    <property type="match status" value="1"/>
</dbReference>
<organism evidence="7 8">
    <name type="scientific">Clostridium magnum DSM 2767</name>
    <dbReference type="NCBI Taxonomy" id="1121326"/>
    <lineage>
        <taxon>Bacteria</taxon>
        <taxon>Bacillati</taxon>
        <taxon>Bacillota</taxon>
        <taxon>Clostridia</taxon>
        <taxon>Eubacteriales</taxon>
        <taxon>Clostridiaceae</taxon>
        <taxon>Clostridium</taxon>
    </lineage>
</organism>
<dbReference type="OrthoDB" id="9816309at2"/>
<dbReference type="GO" id="GO:0008983">
    <property type="term" value="F:protein-glutamate O-methyltransferase activity"/>
    <property type="evidence" value="ECO:0007669"/>
    <property type="project" value="UniProtKB-EC"/>
</dbReference>
<dbReference type="GO" id="GO:0032259">
    <property type="term" value="P:methylation"/>
    <property type="evidence" value="ECO:0007669"/>
    <property type="project" value="UniProtKB-KW"/>
</dbReference>
<dbReference type="PANTHER" id="PTHR24422:SF10">
    <property type="entry name" value="CHEMOTAXIS PROTEIN METHYLTRANSFERASE 2"/>
    <property type="match status" value="1"/>
</dbReference>
<dbReference type="SUPFAM" id="SSF47757">
    <property type="entry name" value="Chemotaxis receptor methyltransferase CheR, N-terminal domain"/>
    <property type="match status" value="1"/>
</dbReference>
<keyword evidence="8" id="KW-1185">Reference proteome</keyword>
<evidence type="ECO:0000256" key="5">
    <source>
        <dbReference type="ARBA" id="ARBA00022691"/>
    </source>
</evidence>
<dbReference type="RefSeq" id="WP_066621735.1">
    <property type="nucleotide sequence ID" value="NZ_FQXL01000004.1"/>
</dbReference>
<dbReference type="EMBL" id="LWAE01000002">
    <property type="protein sequence ID" value="KZL92329.1"/>
    <property type="molecule type" value="Genomic_DNA"/>
</dbReference>
<keyword evidence="5" id="KW-0949">S-adenosyl-L-methionine</keyword>
<dbReference type="InterPro" id="IPR029063">
    <property type="entry name" value="SAM-dependent_MTases_sf"/>
</dbReference>
<dbReference type="STRING" id="1121326.CLMAG_21380"/>
<dbReference type="AlphaFoldDB" id="A0A162T7K6"/>
<keyword evidence="4 7" id="KW-0808">Transferase</keyword>
<dbReference type="Gene3D" id="1.10.155.10">
    <property type="entry name" value="Chemotaxis receptor methyltransferase CheR, N-terminal domain"/>
    <property type="match status" value="1"/>
</dbReference>
<reference evidence="7 8" key="1">
    <citation type="submission" date="2016-04" db="EMBL/GenBank/DDBJ databases">
        <title>Genome sequence of Clostridium magnum DSM 2767.</title>
        <authorList>
            <person name="Poehlein A."/>
            <person name="Uhlig R."/>
            <person name="Fischer R."/>
            <person name="Bahl H."/>
            <person name="Daniel R."/>
        </authorList>
    </citation>
    <scope>NUCLEOTIDE SEQUENCE [LARGE SCALE GENOMIC DNA]</scope>
    <source>
        <strain evidence="7 8">DSM 2767</strain>
    </source>
</reference>
<dbReference type="InterPro" id="IPR036804">
    <property type="entry name" value="CheR_N_sf"/>
</dbReference>
<dbReference type="InterPro" id="IPR000780">
    <property type="entry name" value="CheR_MeTrfase"/>
</dbReference>
<dbReference type="EC" id="2.1.1.80" evidence="2"/>
<evidence type="ECO:0000256" key="1">
    <source>
        <dbReference type="ARBA" id="ARBA00001541"/>
    </source>
</evidence>
<dbReference type="SMART" id="SM00138">
    <property type="entry name" value="MeTrc"/>
    <property type="match status" value="1"/>
</dbReference>
<dbReference type="InterPro" id="IPR022642">
    <property type="entry name" value="CheR_C"/>
</dbReference>
<evidence type="ECO:0000256" key="2">
    <source>
        <dbReference type="ARBA" id="ARBA00012534"/>
    </source>
</evidence>